<dbReference type="AlphaFoldDB" id="A0A075MRK2"/>
<dbReference type="RefSeq" id="WP_148700794.1">
    <property type="nucleotide sequence ID" value="NZ_CP007174.1"/>
</dbReference>
<name>A0A075MRK2_9ARCH</name>
<keyword evidence="2" id="KW-1185">Reference proteome</keyword>
<dbReference type="Proteomes" id="UP000028194">
    <property type="component" value="Chromosome"/>
</dbReference>
<gene>
    <name evidence="1" type="ORF">NTE_02116</name>
</gene>
<accession>A0A075MRK2</accession>
<dbReference type="GeneID" id="41597845"/>
<evidence type="ECO:0000313" key="1">
    <source>
        <dbReference type="EMBL" id="AIF84171.1"/>
    </source>
</evidence>
<dbReference type="EMBL" id="CP007174">
    <property type="protein sequence ID" value="AIF84171.1"/>
    <property type="molecule type" value="Genomic_DNA"/>
</dbReference>
<sequence>MRENKDDDITIEFDLNEGLSFCTCVWVVYGGVVHYAQREDSTGKTETVCGIKDFQTHKTKGDKSDTTIRRLCKDCAEQFEVIEGQVCEQ</sequence>
<organism evidence="1 2">
    <name type="scientific">Candidatus Nitrososphaera evergladensis SR1</name>
    <dbReference type="NCBI Taxonomy" id="1459636"/>
    <lineage>
        <taxon>Archaea</taxon>
        <taxon>Nitrososphaerota</taxon>
        <taxon>Nitrososphaeria</taxon>
        <taxon>Nitrososphaerales</taxon>
        <taxon>Nitrososphaeraceae</taxon>
        <taxon>Nitrososphaera</taxon>
    </lineage>
</organism>
<protein>
    <submittedName>
        <fullName evidence="1">Uncharacterized protein</fullName>
    </submittedName>
</protein>
<reference evidence="1 2" key="1">
    <citation type="journal article" date="2014" name="PLoS ONE">
        <title>Genome Sequence of Candidatus Nitrososphaera evergladensis from Group I.1b Enriched from Everglades Soil Reveals Novel Genomic Features of the Ammonia-Oxidizing Archaea.</title>
        <authorList>
            <person name="Zhalnina K.V."/>
            <person name="Dias R."/>
            <person name="Leonard M.T."/>
            <person name="Dorr de Quadros P."/>
            <person name="Camargo F.A."/>
            <person name="Drew J.C."/>
            <person name="Farmerie W.G."/>
            <person name="Daroub S.H."/>
            <person name="Triplett E.W."/>
        </authorList>
    </citation>
    <scope>NUCLEOTIDE SEQUENCE [LARGE SCALE GENOMIC DNA]</scope>
    <source>
        <strain evidence="1 2">SR1</strain>
    </source>
</reference>
<dbReference type="STRING" id="1459636.NTE_02116"/>
<proteinExistence type="predicted"/>
<dbReference type="KEGG" id="nev:NTE_02116"/>
<dbReference type="HOGENOM" id="CLU_2447523_0_0_2"/>
<evidence type="ECO:0000313" key="2">
    <source>
        <dbReference type="Proteomes" id="UP000028194"/>
    </source>
</evidence>